<sequence>MNLPKTPFSTRMSGSAKETERRIRALFTAHRRPALALMLLSAGLIGMCGALVSCQSKAPTVGLTMDTQYYDALDNYVEIPAFTPSSGALSSGAQAANEALAVLKSQYQAILSAPYNQVGGNHCILYPTVSERYDSLVFYLDSSGSGNDGSVYTLTYDRQTDQLVTLDEALTLAKTTEAELCGGVETYLNSTLDGEYALSAQDAAVAGFRLRKDGGADFYLTCLVDDADSTVDRFDGWQHLLVCSDGTYTHYNCHASSMDPNALLVPAEELTALGAPLWYQWGPAGGEPEGGFTLTHIPEPVEQQAQTYLSEQGYQAPPDHLRLYAAFSDLSGLSWAEGWDGYDAVETYQLMYTVPDGTAAVHLVFLRKGEDYTYLGPLSTEAYFVEPTRLAAVGPYNCQVRNVLLDAEALTDQPDTAAMLQDAPMPQSARMSLLTFYYDQQGAGNWGTPVFFADTPPLSVSDGALRIDSAEFAGLSSLYEAQGVVYTIQKSRYENGSWTALEPTQVVLQLQMDENFGDVLGEDVPSEDTPNTVLEQTYHLVDGDAALWRLGYPIPAGLGSGGISCMGDLPYGRIPVEDRAPTSGGHSWYRMEWDGFAALCNMSDETLSLDEIDTYSIVALTTTRTDMATTRGIGIGSTRSEVQRVYGEQLYNTPYWNGTGDNFTPESNKTDDCLWYCQRTDGWGAAILFYFENDLVRCITLLNHNA</sequence>
<dbReference type="EMBL" id="DXDX01000068">
    <property type="protein sequence ID" value="HIY20990.1"/>
    <property type="molecule type" value="Genomic_DNA"/>
</dbReference>
<proteinExistence type="predicted"/>
<accession>A0A9D2BZ10</accession>
<dbReference type="AlphaFoldDB" id="A0A9D2BZ10"/>
<comment type="caution">
    <text evidence="1">The sequence shown here is derived from an EMBL/GenBank/DDBJ whole genome shotgun (WGS) entry which is preliminary data.</text>
</comment>
<name>A0A9D2BZ10_9FIRM</name>
<reference evidence="1" key="2">
    <citation type="submission" date="2021-04" db="EMBL/GenBank/DDBJ databases">
        <authorList>
            <person name="Gilroy R."/>
        </authorList>
    </citation>
    <scope>NUCLEOTIDE SEQUENCE</scope>
    <source>
        <strain evidence="1">ChiBcec16_6824</strain>
    </source>
</reference>
<dbReference type="Proteomes" id="UP000823868">
    <property type="component" value="Unassembled WGS sequence"/>
</dbReference>
<organism evidence="1 2">
    <name type="scientific">Candidatus Flavonifractor merdigallinarum</name>
    <dbReference type="NCBI Taxonomy" id="2838589"/>
    <lineage>
        <taxon>Bacteria</taxon>
        <taxon>Bacillati</taxon>
        <taxon>Bacillota</taxon>
        <taxon>Clostridia</taxon>
        <taxon>Eubacteriales</taxon>
        <taxon>Oscillospiraceae</taxon>
        <taxon>Flavonifractor</taxon>
    </lineage>
</organism>
<gene>
    <name evidence="1" type="ORF">H9841_03695</name>
</gene>
<protein>
    <submittedName>
        <fullName evidence="1">Uncharacterized protein</fullName>
    </submittedName>
</protein>
<evidence type="ECO:0000313" key="2">
    <source>
        <dbReference type="Proteomes" id="UP000823868"/>
    </source>
</evidence>
<reference evidence="1" key="1">
    <citation type="journal article" date="2021" name="PeerJ">
        <title>Extensive microbial diversity within the chicken gut microbiome revealed by metagenomics and culture.</title>
        <authorList>
            <person name="Gilroy R."/>
            <person name="Ravi A."/>
            <person name="Getino M."/>
            <person name="Pursley I."/>
            <person name="Horton D.L."/>
            <person name="Alikhan N.F."/>
            <person name="Baker D."/>
            <person name="Gharbi K."/>
            <person name="Hall N."/>
            <person name="Watson M."/>
            <person name="Adriaenssens E.M."/>
            <person name="Foster-Nyarko E."/>
            <person name="Jarju S."/>
            <person name="Secka A."/>
            <person name="Antonio M."/>
            <person name="Oren A."/>
            <person name="Chaudhuri R.R."/>
            <person name="La Ragione R."/>
            <person name="Hildebrand F."/>
            <person name="Pallen M.J."/>
        </authorList>
    </citation>
    <scope>NUCLEOTIDE SEQUENCE</scope>
    <source>
        <strain evidence="1">ChiBcec16_6824</strain>
    </source>
</reference>
<evidence type="ECO:0000313" key="1">
    <source>
        <dbReference type="EMBL" id="HIY20990.1"/>
    </source>
</evidence>